<dbReference type="Proteomes" id="UP000017753">
    <property type="component" value="Chromosome"/>
</dbReference>
<dbReference type="EMBL" id="CP009974">
    <property type="protein sequence ID" value="AJA12051.1"/>
    <property type="molecule type" value="Genomic_DNA"/>
</dbReference>
<reference evidence="1 2" key="1">
    <citation type="submission" date="2014-11" db="EMBL/GenBank/DDBJ databases">
        <title>Complete genome sequence of Pseudomonas putida S12 including megaplasmid pTTS12.</title>
        <authorList>
            <person name="Kuepper J."/>
            <person name="Ruijssenaars H.J."/>
            <person name="Blank L.M."/>
            <person name="de Winde J.H."/>
            <person name="Wierckx N."/>
        </authorList>
    </citation>
    <scope>NUCLEOTIDE SEQUENCE [LARGE SCALE GENOMIC DNA]</scope>
    <source>
        <strain evidence="1 2">S12</strain>
    </source>
</reference>
<evidence type="ECO:0000313" key="1">
    <source>
        <dbReference type="EMBL" id="AJA12051.1"/>
    </source>
</evidence>
<sequence>MRCTTQAFNGHMQSEDEILDGGIAQAPIIFTMDGRAPVLLRRSFSRGNAYCLVGAKPQNAKADFLNWI</sequence>
<evidence type="ECO:0000313" key="2">
    <source>
        <dbReference type="Proteomes" id="UP000017753"/>
    </source>
</evidence>
<accession>A0AA34RRB9</accession>
<proteinExistence type="predicted"/>
<organism evidence="1 2">
    <name type="scientific">Pseudomonas putida S12</name>
    <dbReference type="NCBI Taxonomy" id="1215087"/>
    <lineage>
        <taxon>Bacteria</taxon>
        <taxon>Pseudomonadati</taxon>
        <taxon>Pseudomonadota</taxon>
        <taxon>Gammaproteobacteria</taxon>
        <taxon>Pseudomonadales</taxon>
        <taxon>Pseudomonadaceae</taxon>
        <taxon>Pseudomonas</taxon>
    </lineage>
</organism>
<protein>
    <submittedName>
        <fullName evidence="1">Uncharacterized protein</fullName>
    </submittedName>
</protein>
<gene>
    <name evidence="1" type="ORF">RPPX_01455</name>
</gene>
<dbReference type="AlphaFoldDB" id="A0AA34RRB9"/>
<reference evidence="1 2" key="2">
    <citation type="submission" date="2014-11" db="EMBL/GenBank/DDBJ databases">
        <title>Draft genome sequence of the solvent-tolerant Pseudomonas putida S12 including megaplasmid pTTS12.</title>
        <authorList>
            <person name="Wierckx N."/>
            <person name="Nijkamp J."/>
            <person name="Ballerstedt H."/>
            <person name="Siezen R.J."/>
            <person name="Wels M."/>
            <person name="de Ridder D."/>
            <person name="de Winde J.H."/>
            <person name="Ruijssenaars H.J."/>
        </authorList>
    </citation>
    <scope>NUCLEOTIDE SEQUENCE [LARGE SCALE GENOMIC DNA]</scope>
    <source>
        <strain evidence="1 2">S12</strain>
    </source>
</reference>
<name>A0AA34RRB9_PSEPU</name>